<dbReference type="Proteomes" id="UP001360560">
    <property type="component" value="Unassembled WGS sequence"/>
</dbReference>
<dbReference type="PROSITE" id="PS00028">
    <property type="entry name" value="ZINC_FINGER_C2H2_1"/>
    <property type="match status" value="2"/>
</dbReference>
<dbReference type="PROSITE" id="PS50157">
    <property type="entry name" value="ZINC_FINGER_C2H2_2"/>
    <property type="match status" value="2"/>
</dbReference>
<dbReference type="GO" id="GO:0008270">
    <property type="term" value="F:zinc ion binding"/>
    <property type="evidence" value="ECO:0007669"/>
    <property type="project" value="UniProtKB-KW"/>
</dbReference>
<dbReference type="FunFam" id="3.30.160.60:FF:000303">
    <property type="entry name" value="Zinc finger protein 41"/>
    <property type="match status" value="1"/>
</dbReference>
<protein>
    <recommendedName>
        <fullName evidence="7">C2H2-type domain-containing protein</fullName>
    </recommendedName>
</protein>
<keyword evidence="4" id="KW-0862">Zinc</keyword>
<dbReference type="GeneID" id="90074671"/>
<evidence type="ECO:0000313" key="9">
    <source>
        <dbReference type="Proteomes" id="UP001360560"/>
    </source>
</evidence>
<name>A0AAV5QQ80_9ASCO</name>
<feature type="domain" description="C2H2-type" evidence="7">
    <location>
        <begin position="284"/>
        <end position="313"/>
    </location>
</feature>
<dbReference type="RefSeq" id="XP_064853692.1">
    <property type="nucleotide sequence ID" value="XM_064997620.1"/>
</dbReference>
<evidence type="ECO:0000256" key="6">
    <source>
        <dbReference type="SAM" id="MobiDB-lite"/>
    </source>
</evidence>
<evidence type="ECO:0000256" key="5">
    <source>
        <dbReference type="PROSITE-ProRule" id="PRU00042"/>
    </source>
</evidence>
<sequence>MSSIQQLSFYQNTPRDIEANSRSYDQLNEYTPKRLPALGDEPRYTTPAMIPNYTYVDTTKASPYSSDSESPVKRSMSAVPVTPVSVKLPSFKSLMLSINGKENQPTLSFETPFMNSLSLENSNFKALQNVSASAHSSPSIRDNESSTFLGIYNYAKVQFEDPYGNDNAASPSNFMRGESQSQQQSPLQLQQERFGSFTLPQPQFTFQAQSMSQPLNGLQQLAQVVSRNSELIQVKPAPSIPSMNTNSSSSSTEKRFKCKICSRGFNTAGNLSRHKKVHTGEKKYKCQYPGCESKFARSDSCMQHYRTHANENGYTSRRFKRLRTETGDDDDEEQEGEGEEREHKRMNVSTLMS</sequence>
<dbReference type="EMBL" id="BTFZ01000011">
    <property type="protein sequence ID" value="GMM36696.1"/>
    <property type="molecule type" value="Genomic_DNA"/>
</dbReference>
<dbReference type="GO" id="GO:0000981">
    <property type="term" value="F:DNA-binding transcription factor activity, RNA polymerase II-specific"/>
    <property type="evidence" value="ECO:0007669"/>
    <property type="project" value="TreeGrafter"/>
</dbReference>
<dbReference type="AlphaFoldDB" id="A0AAV5QQ80"/>
<keyword evidence="2" id="KW-0677">Repeat</keyword>
<evidence type="ECO:0000256" key="3">
    <source>
        <dbReference type="ARBA" id="ARBA00022771"/>
    </source>
</evidence>
<keyword evidence="3 5" id="KW-0863">Zinc-finger</keyword>
<feature type="region of interest" description="Disordered" evidence="6">
    <location>
        <begin position="1"/>
        <end position="28"/>
    </location>
</feature>
<comment type="caution">
    <text evidence="8">The sequence shown here is derived from an EMBL/GenBank/DDBJ whole genome shotgun (WGS) entry which is preliminary data.</text>
</comment>
<dbReference type="GO" id="GO:0000978">
    <property type="term" value="F:RNA polymerase II cis-regulatory region sequence-specific DNA binding"/>
    <property type="evidence" value="ECO:0007669"/>
    <property type="project" value="TreeGrafter"/>
</dbReference>
<evidence type="ECO:0000256" key="2">
    <source>
        <dbReference type="ARBA" id="ARBA00022737"/>
    </source>
</evidence>
<gene>
    <name evidence="8" type="ORF">DASC09_040210</name>
</gene>
<dbReference type="Pfam" id="PF00096">
    <property type="entry name" value="zf-C2H2"/>
    <property type="match status" value="1"/>
</dbReference>
<evidence type="ECO:0000256" key="4">
    <source>
        <dbReference type="ARBA" id="ARBA00022833"/>
    </source>
</evidence>
<dbReference type="PANTHER" id="PTHR23235:SF120">
    <property type="entry name" value="KRUPPEL-LIKE FACTOR 15"/>
    <property type="match status" value="1"/>
</dbReference>
<dbReference type="InterPro" id="IPR036236">
    <property type="entry name" value="Znf_C2H2_sf"/>
</dbReference>
<dbReference type="Gene3D" id="3.30.160.60">
    <property type="entry name" value="Classic Zinc Finger"/>
    <property type="match status" value="2"/>
</dbReference>
<keyword evidence="1" id="KW-0479">Metal-binding</keyword>
<organism evidence="8 9">
    <name type="scientific">Saccharomycopsis crataegensis</name>
    <dbReference type="NCBI Taxonomy" id="43959"/>
    <lineage>
        <taxon>Eukaryota</taxon>
        <taxon>Fungi</taxon>
        <taxon>Dikarya</taxon>
        <taxon>Ascomycota</taxon>
        <taxon>Saccharomycotina</taxon>
        <taxon>Saccharomycetes</taxon>
        <taxon>Saccharomycopsidaceae</taxon>
        <taxon>Saccharomycopsis</taxon>
    </lineage>
</organism>
<dbReference type="InterPro" id="IPR013087">
    <property type="entry name" value="Znf_C2H2_type"/>
</dbReference>
<accession>A0AAV5QQ80</accession>
<proteinExistence type="predicted"/>
<feature type="domain" description="C2H2-type" evidence="7">
    <location>
        <begin position="256"/>
        <end position="283"/>
    </location>
</feature>
<feature type="compositionally biased region" description="Acidic residues" evidence="6">
    <location>
        <begin position="327"/>
        <end position="339"/>
    </location>
</feature>
<feature type="compositionally biased region" description="Low complexity" evidence="6">
    <location>
        <begin position="179"/>
        <end position="188"/>
    </location>
</feature>
<evidence type="ECO:0000256" key="1">
    <source>
        <dbReference type="ARBA" id="ARBA00022723"/>
    </source>
</evidence>
<feature type="region of interest" description="Disordered" evidence="6">
    <location>
        <begin position="312"/>
        <end position="353"/>
    </location>
</feature>
<dbReference type="SMART" id="SM00355">
    <property type="entry name" value="ZnF_C2H2"/>
    <property type="match status" value="2"/>
</dbReference>
<evidence type="ECO:0000313" key="8">
    <source>
        <dbReference type="EMBL" id="GMM36696.1"/>
    </source>
</evidence>
<keyword evidence="9" id="KW-1185">Reference proteome</keyword>
<reference evidence="8 9" key="1">
    <citation type="journal article" date="2023" name="Elife">
        <title>Identification of key yeast species and microbe-microbe interactions impacting larval growth of Drosophila in the wild.</title>
        <authorList>
            <person name="Mure A."/>
            <person name="Sugiura Y."/>
            <person name="Maeda R."/>
            <person name="Honda K."/>
            <person name="Sakurai N."/>
            <person name="Takahashi Y."/>
            <person name="Watada M."/>
            <person name="Katoh T."/>
            <person name="Gotoh A."/>
            <person name="Gotoh Y."/>
            <person name="Taniguchi I."/>
            <person name="Nakamura K."/>
            <person name="Hayashi T."/>
            <person name="Katayama T."/>
            <person name="Uemura T."/>
            <person name="Hattori Y."/>
        </authorList>
    </citation>
    <scope>NUCLEOTIDE SEQUENCE [LARGE SCALE GENOMIC DNA]</scope>
    <source>
        <strain evidence="8 9">SC-9</strain>
    </source>
</reference>
<dbReference type="SUPFAM" id="SSF57667">
    <property type="entry name" value="beta-beta-alpha zinc fingers"/>
    <property type="match status" value="1"/>
</dbReference>
<feature type="region of interest" description="Disordered" evidence="6">
    <location>
        <begin position="163"/>
        <end position="188"/>
    </location>
</feature>
<evidence type="ECO:0000259" key="7">
    <source>
        <dbReference type="PROSITE" id="PS50157"/>
    </source>
</evidence>
<dbReference type="PANTHER" id="PTHR23235">
    <property type="entry name" value="KRUEPPEL-LIKE TRANSCRIPTION FACTOR"/>
    <property type="match status" value="1"/>
</dbReference>